<protein>
    <submittedName>
        <fullName evidence="1">Uncharacterized protein</fullName>
    </submittedName>
</protein>
<sequence length="490" mass="56024">MNLMIPILWDLISEVVKSRGLTRSVLEAIIPRAKMIKELCSSSELIASQYRHLIFMIQYISIASPDAFLCPLWAACEPLRDDIFHNSKSFKSMSEGMRSSVLRDLALREKDIDRRLNQMKYQIQKGPDSPVFLSVMNLETTASLNVAELTKRWFQETPSDSSPGLAPSSTHVIDLIQWVILEQAGKSEFERRVFLASAVLLEFIRIDETSSTRGQIQTLLMDLLNDFVVSWSTKMSEDTDTEYERVLWLFGDFIRLGVFSLPNFLQRMIAVGNFEHPELKDQYCRLFLGFPVSGNHITNARTALRIENEQDDVNISEANTLILGKHLIKQLLPDVFTHTQIPLEIASEAVLPSTLSRFASLLTSMNLFVKFELSKWIKEGYEGFVVKSVAKINADNYKNWRDQVTSLAPGASLLALPQYLTLVDILEQLNDMRSILELNMWLLESKCDKKLTSAILDTISKYSSMPLTTDSFEFYRSTRQIYLLSTRRPF</sequence>
<evidence type="ECO:0000313" key="1">
    <source>
        <dbReference type="EMBL" id="ORY44439.1"/>
    </source>
</evidence>
<dbReference type="Proteomes" id="UP000193642">
    <property type="component" value="Unassembled WGS sequence"/>
</dbReference>
<proteinExistence type="predicted"/>
<dbReference type="EMBL" id="MCGO01000022">
    <property type="protein sequence ID" value="ORY44439.1"/>
    <property type="molecule type" value="Genomic_DNA"/>
</dbReference>
<dbReference type="OrthoDB" id="2147114at2759"/>
<dbReference type="AlphaFoldDB" id="A0A1Y2CBM7"/>
<comment type="caution">
    <text evidence="1">The sequence shown here is derived from an EMBL/GenBank/DDBJ whole genome shotgun (WGS) entry which is preliminary data.</text>
</comment>
<dbReference type="STRING" id="329046.A0A1Y2CBM7"/>
<evidence type="ECO:0000313" key="2">
    <source>
        <dbReference type="Proteomes" id="UP000193642"/>
    </source>
</evidence>
<reference evidence="1 2" key="1">
    <citation type="submission" date="2016-07" db="EMBL/GenBank/DDBJ databases">
        <title>Pervasive Adenine N6-methylation of Active Genes in Fungi.</title>
        <authorList>
            <consortium name="DOE Joint Genome Institute"/>
            <person name="Mondo S.J."/>
            <person name="Dannebaum R.O."/>
            <person name="Kuo R.C."/>
            <person name="Labutti K."/>
            <person name="Haridas S."/>
            <person name="Kuo A."/>
            <person name="Salamov A."/>
            <person name="Ahrendt S.R."/>
            <person name="Lipzen A."/>
            <person name="Sullivan W."/>
            <person name="Andreopoulos W.B."/>
            <person name="Clum A."/>
            <person name="Lindquist E."/>
            <person name="Daum C."/>
            <person name="Ramamoorthy G.K."/>
            <person name="Gryganskyi A."/>
            <person name="Culley D."/>
            <person name="Magnuson J.K."/>
            <person name="James T.Y."/>
            <person name="O'Malley M.A."/>
            <person name="Stajich J.E."/>
            <person name="Spatafora J.W."/>
            <person name="Visel A."/>
            <person name="Grigoriev I.V."/>
        </authorList>
    </citation>
    <scope>NUCLEOTIDE SEQUENCE [LARGE SCALE GENOMIC DNA]</scope>
    <source>
        <strain evidence="1 2">JEL800</strain>
    </source>
</reference>
<accession>A0A1Y2CBM7</accession>
<gene>
    <name evidence="1" type="ORF">BCR33DRAFT_222029</name>
</gene>
<name>A0A1Y2CBM7_9FUNG</name>
<organism evidence="1 2">
    <name type="scientific">Rhizoclosmatium globosum</name>
    <dbReference type="NCBI Taxonomy" id="329046"/>
    <lineage>
        <taxon>Eukaryota</taxon>
        <taxon>Fungi</taxon>
        <taxon>Fungi incertae sedis</taxon>
        <taxon>Chytridiomycota</taxon>
        <taxon>Chytridiomycota incertae sedis</taxon>
        <taxon>Chytridiomycetes</taxon>
        <taxon>Chytridiales</taxon>
        <taxon>Chytriomycetaceae</taxon>
        <taxon>Rhizoclosmatium</taxon>
    </lineage>
</organism>
<keyword evidence="2" id="KW-1185">Reference proteome</keyword>